<dbReference type="Proteomes" id="UP000256269">
    <property type="component" value="Unassembled WGS sequence"/>
</dbReference>
<dbReference type="InterPro" id="IPR018309">
    <property type="entry name" value="Tscrpt_reg_PadR_C"/>
</dbReference>
<dbReference type="GO" id="GO:0003677">
    <property type="term" value="F:DNA binding"/>
    <property type="evidence" value="ECO:0007669"/>
    <property type="project" value="UniProtKB-KW"/>
</dbReference>
<reference evidence="3 4" key="1">
    <citation type="submission" date="2018-08" db="EMBL/GenBank/DDBJ databases">
        <title>Genomic Encyclopedia of Archaeal and Bacterial Type Strains, Phase II (KMG-II): from individual species to whole genera.</title>
        <authorList>
            <person name="Goeker M."/>
        </authorList>
    </citation>
    <scope>NUCLEOTIDE SEQUENCE [LARGE SCALE GENOMIC DNA]</scope>
    <source>
        <strain evidence="3 4">DSM 45791</strain>
    </source>
</reference>
<dbReference type="Pfam" id="PF10400">
    <property type="entry name" value="Vir_act_alpha_C"/>
    <property type="match status" value="1"/>
</dbReference>
<evidence type="ECO:0000313" key="3">
    <source>
        <dbReference type="EMBL" id="REH48555.1"/>
    </source>
</evidence>
<keyword evidence="4" id="KW-1185">Reference proteome</keyword>
<dbReference type="EMBL" id="QUNO01000005">
    <property type="protein sequence ID" value="REH48555.1"/>
    <property type="molecule type" value="Genomic_DNA"/>
</dbReference>
<dbReference type="InterPro" id="IPR005149">
    <property type="entry name" value="Tscrpt_reg_PadR_N"/>
</dbReference>
<sequence>MVEGRVLRMSLRHALIGLLRESPASGYDLMHVFNSSLAKVWPATKSQVYTELAKLADAGLLVVTAEGPRGRKEYAPTEAGLAELRRWMLDAGNEAPTRSESLLRVFMLGALTRDQARDYLHLIQRRSAEDLAAMTAFGEHVDWDREDMGDLRIYGRMVLEFATRLAELSRDWSEWAAQQIPPTDS</sequence>
<dbReference type="PANTHER" id="PTHR43252:SF2">
    <property type="entry name" value="TRANSCRIPTION REGULATOR, PADR-LIKE FAMILY"/>
    <property type="match status" value="1"/>
</dbReference>
<feature type="domain" description="Transcription regulator PadR C-terminal" evidence="2">
    <location>
        <begin position="97"/>
        <end position="179"/>
    </location>
</feature>
<gene>
    <name evidence="3" type="ORF">BCF44_105414</name>
</gene>
<name>A0A3E0HRD6_9PSEU</name>
<protein>
    <submittedName>
        <fullName evidence="3">DNA-binding PadR family transcriptional regulator</fullName>
    </submittedName>
</protein>
<evidence type="ECO:0000259" key="1">
    <source>
        <dbReference type="Pfam" id="PF03551"/>
    </source>
</evidence>
<dbReference type="InterPro" id="IPR036388">
    <property type="entry name" value="WH-like_DNA-bd_sf"/>
</dbReference>
<dbReference type="AlphaFoldDB" id="A0A3E0HRD6"/>
<dbReference type="SUPFAM" id="SSF46785">
    <property type="entry name" value="Winged helix' DNA-binding domain"/>
    <property type="match status" value="1"/>
</dbReference>
<accession>A0A3E0HRD6</accession>
<keyword evidence="3" id="KW-0238">DNA-binding</keyword>
<comment type="caution">
    <text evidence="3">The sequence shown here is derived from an EMBL/GenBank/DDBJ whole genome shotgun (WGS) entry which is preliminary data.</text>
</comment>
<organism evidence="3 4">
    <name type="scientific">Kutzneria buriramensis</name>
    <dbReference type="NCBI Taxonomy" id="1045776"/>
    <lineage>
        <taxon>Bacteria</taxon>
        <taxon>Bacillati</taxon>
        <taxon>Actinomycetota</taxon>
        <taxon>Actinomycetes</taxon>
        <taxon>Pseudonocardiales</taxon>
        <taxon>Pseudonocardiaceae</taxon>
        <taxon>Kutzneria</taxon>
    </lineage>
</organism>
<dbReference type="PANTHER" id="PTHR43252">
    <property type="entry name" value="TRANSCRIPTIONAL REGULATOR YQJI"/>
    <property type="match status" value="1"/>
</dbReference>
<feature type="domain" description="Transcription regulator PadR N-terminal" evidence="1">
    <location>
        <begin position="16"/>
        <end position="85"/>
    </location>
</feature>
<dbReference type="InterPro" id="IPR036390">
    <property type="entry name" value="WH_DNA-bd_sf"/>
</dbReference>
<dbReference type="Gene3D" id="1.10.10.10">
    <property type="entry name" value="Winged helix-like DNA-binding domain superfamily/Winged helix DNA-binding domain"/>
    <property type="match status" value="1"/>
</dbReference>
<dbReference type="Pfam" id="PF03551">
    <property type="entry name" value="PadR"/>
    <property type="match status" value="1"/>
</dbReference>
<evidence type="ECO:0000259" key="2">
    <source>
        <dbReference type="Pfam" id="PF10400"/>
    </source>
</evidence>
<evidence type="ECO:0000313" key="4">
    <source>
        <dbReference type="Proteomes" id="UP000256269"/>
    </source>
</evidence>
<proteinExistence type="predicted"/>